<dbReference type="Pfam" id="PF04296">
    <property type="entry name" value="YlxR"/>
    <property type="match status" value="1"/>
</dbReference>
<name>A0A0H3PEU4_CAMJJ</name>
<protein>
    <recommendedName>
        <fullName evidence="1">YlxR domain-containing protein</fullName>
    </recommendedName>
</protein>
<accession>A0A0H3PEU4</accession>
<evidence type="ECO:0000313" key="2">
    <source>
        <dbReference type="EMBL" id="EAQ73293.2"/>
    </source>
</evidence>
<organism evidence="2 3">
    <name type="scientific">Campylobacter jejuni subsp. jejuni serotype O:23/36 (strain 81-176)</name>
    <dbReference type="NCBI Taxonomy" id="354242"/>
    <lineage>
        <taxon>Bacteria</taxon>
        <taxon>Pseudomonadati</taxon>
        <taxon>Campylobacterota</taxon>
        <taxon>Epsilonproteobacteria</taxon>
        <taxon>Campylobacterales</taxon>
        <taxon>Campylobacteraceae</taxon>
        <taxon>Campylobacter</taxon>
    </lineage>
</organism>
<sequence>MKKHIPIRMCIVCKNRFEQNMLFRFKVVLGDIVPKAEHGRSGYLCQNCIEREDKVLQKAFSKICKNLNTKITQQGLKEIFLNGKD</sequence>
<proteinExistence type="predicted"/>
<dbReference type="EMBL" id="CP000538">
    <property type="protein sequence ID" value="EAQ73293.2"/>
    <property type="molecule type" value="Genomic_DNA"/>
</dbReference>
<feature type="domain" description="YlxR" evidence="1">
    <location>
        <begin position="8"/>
        <end position="65"/>
    </location>
</feature>
<gene>
    <name evidence="2" type="ordered locus">CJJ81176_0170</name>
</gene>
<dbReference type="AlphaFoldDB" id="A0A0H3PEU4"/>
<dbReference type="KEGG" id="cjj:CJJ81176_0170"/>
<dbReference type="RefSeq" id="WP_002859353.1">
    <property type="nucleotide sequence ID" value="NC_008787.1"/>
</dbReference>
<dbReference type="InterPro" id="IPR007393">
    <property type="entry name" value="YlxR_dom"/>
</dbReference>
<dbReference type="HOGENOM" id="CLU_177573_0_0_7"/>
<dbReference type="Proteomes" id="UP000000646">
    <property type="component" value="Chromosome"/>
</dbReference>
<dbReference type="eggNOG" id="COG2740">
    <property type="taxonomic scope" value="Bacteria"/>
</dbReference>
<reference evidence="3" key="1">
    <citation type="submission" date="2006-12" db="EMBL/GenBank/DDBJ databases">
        <authorList>
            <person name="Fouts D.E."/>
            <person name="Nelson K.E."/>
            <person name="Sebastian Y."/>
        </authorList>
    </citation>
    <scope>NUCLEOTIDE SEQUENCE [LARGE SCALE GENOMIC DNA]</scope>
    <source>
        <strain evidence="3">81-176</strain>
    </source>
</reference>
<dbReference type="Gene3D" id="3.30.1230.10">
    <property type="entry name" value="YlxR-like"/>
    <property type="match status" value="1"/>
</dbReference>
<evidence type="ECO:0000259" key="1">
    <source>
        <dbReference type="Pfam" id="PF04296"/>
    </source>
</evidence>
<dbReference type="InterPro" id="IPR035931">
    <property type="entry name" value="YlxR-like_sf"/>
</dbReference>
<evidence type="ECO:0000313" key="3">
    <source>
        <dbReference type="Proteomes" id="UP000000646"/>
    </source>
</evidence>
<dbReference type="SUPFAM" id="SSF64376">
    <property type="entry name" value="YlxR-like"/>
    <property type="match status" value="1"/>
</dbReference>